<proteinExistence type="predicted"/>
<keyword evidence="1" id="KW-1133">Transmembrane helix</keyword>
<dbReference type="Pfam" id="PF10011">
    <property type="entry name" value="DUF2254"/>
    <property type="match status" value="1"/>
</dbReference>
<reference evidence="2 3" key="1">
    <citation type="journal article" date="2016" name="Microbes Environ.">
        <title>Phylogenetically diverse aerobic anoxygenic phototrophic bacteria isolated from epilithic biofilms in Tama river, Japan.</title>
        <authorList>
            <person name="Hirose S."/>
            <person name="Matsuura K."/>
            <person name="Haruta S."/>
        </authorList>
    </citation>
    <scope>NUCLEOTIDE SEQUENCE [LARGE SCALE GENOMIC DNA]</scope>
    <source>
        <strain evidence="2 3">S08</strain>
    </source>
</reference>
<name>A0ABM7Y8K2_9PROT</name>
<keyword evidence="3" id="KW-1185">Reference proteome</keyword>
<evidence type="ECO:0000256" key="1">
    <source>
        <dbReference type="SAM" id="Phobius"/>
    </source>
</evidence>
<dbReference type="EMBL" id="AP025637">
    <property type="protein sequence ID" value="BDG74311.1"/>
    <property type="molecule type" value="Genomic_DNA"/>
</dbReference>
<keyword evidence="1" id="KW-0812">Transmembrane</keyword>
<gene>
    <name evidence="2" type="ORF">Rmf_42400</name>
</gene>
<keyword evidence="1" id="KW-0472">Membrane</keyword>
<protein>
    <recommendedName>
        <fullName evidence="4">DUF2254 domain-containing protein</fullName>
    </recommendedName>
</protein>
<evidence type="ECO:0008006" key="4">
    <source>
        <dbReference type="Google" id="ProtNLM"/>
    </source>
</evidence>
<organism evidence="2 3">
    <name type="scientific">Roseomonas fluvialis</name>
    <dbReference type="NCBI Taxonomy" id="1750527"/>
    <lineage>
        <taxon>Bacteria</taxon>
        <taxon>Pseudomonadati</taxon>
        <taxon>Pseudomonadota</taxon>
        <taxon>Alphaproteobacteria</taxon>
        <taxon>Acetobacterales</taxon>
        <taxon>Roseomonadaceae</taxon>
        <taxon>Roseomonas</taxon>
    </lineage>
</organism>
<dbReference type="InterPro" id="IPR018723">
    <property type="entry name" value="DUF2254_membrane"/>
</dbReference>
<evidence type="ECO:0000313" key="3">
    <source>
        <dbReference type="Proteomes" id="UP000831327"/>
    </source>
</evidence>
<dbReference type="Proteomes" id="UP000831327">
    <property type="component" value="Chromosome"/>
</dbReference>
<feature type="transmembrane region" description="Helical" evidence="1">
    <location>
        <begin position="120"/>
        <end position="140"/>
    </location>
</feature>
<accession>A0ABM7Y8K2</accession>
<evidence type="ECO:0000313" key="2">
    <source>
        <dbReference type="EMBL" id="BDG74311.1"/>
    </source>
</evidence>
<feature type="transmembrane region" description="Helical" evidence="1">
    <location>
        <begin position="87"/>
        <end position="108"/>
    </location>
</feature>
<sequence length="411" mass="44800">MPVWLIPIAYTVVSIVCGLVLPRLEHSYAASFDLGVSSSAVLAALSAISSGMMALTGIVFSIAFVMLQFSAITYSPRFASRFARDPVLFHALGIFFATFTYALATTMWVDRSGEARVPTLSAIGAMVMLFASLLAFGLLMRRLGDLQIANTLRFIGDQGREVIRQTIIAGGVRAAVVPDTTTADPVVQKLRHQGPPRYVQAYDIPALVALARRAGGVIDMEVAVGDMVLDGSVVLRVLGGTGGLPDSELLRAVRLGNDRTFEQDPKYPLRLLVDIAIKALSPAINDPTTAVQALDQIEDLLRRLARRPLDIGRVADQEGVLRLTFPSPNWGDYLSLAFDEIRVFGATSVQVLRRLRSALLGLEELLDGDVRADEVRRYLTHVDSVIDRSTFDDQDRHAARQEDPQGLGLTR</sequence>
<feature type="transmembrane region" description="Helical" evidence="1">
    <location>
        <begin position="42"/>
        <end position="67"/>
    </location>
</feature>